<dbReference type="SUPFAM" id="SSF102114">
    <property type="entry name" value="Radical SAM enzymes"/>
    <property type="match status" value="1"/>
</dbReference>
<dbReference type="InterPro" id="IPR058240">
    <property type="entry name" value="rSAM_sf"/>
</dbReference>
<sequence>MLLNNQIPVKTLPNDDIGVVEVHSIFATIQGEGPFAGRPAVFVRLSGCNLQCPKCDTEYTGGNPLTPRAIVELVRFENKMADYDIHNPTDHVDVPDKVRPKLLPANAQNRLVVITGGEPMRQPIAPLVEALLDAGMQVQIETNGTLFRDLPYSNPNLTIVCSPKTGAVNHKLKPHVRHLKYVAAFDNMAEDGLPVSALDHPNGGLLARPWPGFKGVIYLQPVDEKNEDVNKENMDAVVRSCQRHGYTLCLQMHKIIEVE</sequence>
<evidence type="ECO:0000256" key="3">
    <source>
        <dbReference type="ARBA" id="ARBA00022723"/>
    </source>
</evidence>
<organism evidence="9 10">
    <name type="scientific">Pseudomonas phage Iggy</name>
    <dbReference type="NCBI Taxonomy" id="2592193"/>
    <lineage>
        <taxon>Viruses</taxon>
        <taxon>Duplodnaviria</taxon>
        <taxon>Heunggongvirae</taxon>
        <taxon>Uroviricota</taxon>
        <taxon>Caudoviricetes</taxon>
        <taxon>Queuovirinae</taxon>
        <taxon>Iggyvirus</taxon>
        <taxon>Iggyvirus iggy</taxon>
    </lineage>
</organism>
<evidence type="ECO:0000256" key="1">
    <source>
        <dbReference type="ARBA" id="ARBA00022485"/>
    </source>
</evidence>
<keyword evidence="6" id="KW-0411">Iron-sulfur</keyword>
<dbReference type="HAMAP" id="MF_00917">
    <property type="entry name" value="QueE"/>
    <property type="match status" value="1"/>
</dbReference>
<evidence type="ECO:0000259" key="8">
    <source>
        <dbReference type="PROSITE" id="PS51918"/>
    </source>
</evidence>
<dbReference type="PROSITE" id="PS51918">
    <property type="entry name" value="RADICAL_SAM"/>
    <property type="match status" value="1"/>
</dbReference>
<evidence type="ECO:0000256" key="5">
    <source>
        <dbReference type="ARBA" id="ARBA00023004"/>
    </source>
</evidence>
<keyword evidence="3" id="KW-0479">Metal-binding</keyword>
<dbReference type="GO" id="GO:0046872">
    <property type="term" value="F:metal ion binding"/>
    <property type="evidence" value="ECO:0007669"/>
    <property type="project" value="UniProtKB-KW"/>
</dbReference>
<dbReference type="InterPro" id="IPR024924">
    <property type="entry name" value="7-CO-7-deazaguanine_synth-like"/>
</dbReference>
<dbReference type="SFLD" id="SFLDS00029">
    <property type="entry name" value="Radical_SAM"/>
    <property type="match status" value="1"/>
</dbReference>
<keyword evidence="7" id="KW-0456">Lyase</keyword>
<keyword evidence="2" id="KW-0949">S-adenosyl-L-methionine</keyword>
<evidence type="ECO:0000313" key="10">
    <source>
        <dbReference type="Proteomes" id="UP000617051"/>
    </source>
</evidence>
<accession>A0A7S5AYW5</accession>
<dbReference type="InterPro" id="IPR007197">
    <property type="entry name" value="rSAM"/>
</dbReference>
<keyword evidence="4" id="KW-0460">Magnesium</keyword>
<evidence type="ECO:0000256" key="2">
    <source>
        <dbReference type="ARBA" id="ARBA00022691"/>
    </source>
</evidence>
<dbReference type="GeneID" id="77947978"/>
<evidence type="ECO:0000256" key="6">
    <source>
        <dbReference type="ARBA" id="ARBA00023014"/>
    </source>
</evidence>
<evidence type="ECO:0000313" key="9">
    <source>
        <dbReference type="EMBL" id="QEA09771.1"/>
    </source>
</evidence>
<dbReference type="GO" id="GO:0051539">
    <property type="term" value="F:4 iron, 4 sulfur cluster binding"/>
    <property type="evidence" value="ECO:0007669"/>
    <property type="project" value="UniProtKB-KW"/>
</dbReference>
<protein>
    <submittedName>
        <fullName evidence="9">QueE</fullName>
    </submittedName>
</protein>
<dbReference type="PANTHER" id="PTHR42836:SF1">
    <property type="entry name" value="7-CARBOXY-7-DEAZAGUANINE SYNTHASE"/>
    <property type="match status" value="1"/>
</dbReference>
<reference evidence="9 10" key="1">
    <citation type="journal article" date="2020" name="Phage (New Rochelle)">
        <title>A New High-Throughput Screening Method for Phages: Enabling Crude Isolation and Fast Identification of Diverse Phages with Therapeutic Potential.</title>
        <authorList>
            <person name="Olsen N.S."/>
            <person name="Hendriksen N.B."/>
            <person name="Hansen L.H."/>
            <person name="Kot W."/>
        </authorList>
    </citation>
    <scope>NUCLEOTIDE SEQUENCE [LARGE SCALE GENOMIC DNA]</scope>
</reference>
<name>A0A7S5AYW5_9CAUD</name>
<dbReference type="EMBL" id="MN029011">
    <property type="protein sequence ID" value="QEA09771.1"/>
    <property type="molecule type" value="Genomic_DNA"/>
</dbReference>
<dbReference type="RefSeq" id="YP_010671723.1">
    <property type="nucleotide sequence ID" value="NC_070970.1"/>
</dbReference>
<dbReference type="Proteomes" id="UP000617051">
    <property type="component" value="Segment"/>
</dbReference>
<keyword evidence="1" id="KW-0004">4Fe-4S</keyword>
<proteinExistence type="inferred from homology"/>
<dbReference type="KEGG" id="vg:77947978"/>
<evidence type="ECO:0000256" key="4">
    <source>
        <dbReference type="ARBA" id="ARBA00022842"/>
    </source>
</evidence>
<dbReference type="PIRSF" id="PIRSF000370">
    <property type="entry name" value="QueE"/>
    <property type="match status" value="1"/>
</dbReference>
<feature type="domain" description="Radical SAM core" evidence="8">
    <location>
        <begin position="35"/>
        <end position="259"/>
    </location>
</feature>
<dbReference type="GO" id="GO:0016829">
    <property type="term" value="F:lyase activity"/>
    <property type="evidence" value="ECO:0007669"/>
    <property type="project" value="UniProtKB-KW"/>
</dbReference>
<dbReference type="PANTHER" id="PTHR42836">
    <property type="entry name" value="7-CARBOXY-7-DEAZAGUANINE SYNTHASE"/>
    <property type="match status" value="1"/>
</dbReference>
<dbReference type="Gene3D" id="3.20.20.70">
    <property type="entry name" value="Aldolase class I"/>
    <property type="match status" value="1"/>
</dbReference>
<keyword evidence="5" id="KW-0408">Iron</keyword>
<keyword evidence="10" id="KW-1185">Reference proteome</keyword>
<dbReference type="InterPro" id="IPR013785">
    <property type="entry name" value="Aldolase_TIM"/>
</dbReference>
<evidence type="ECO:0000256" key="7">
    <source>
        <dbReference type="ARBA" id="ARBA00023239"/>
    </source>
</evidence>